<dbReference type="EMBL" id="JABEZW010000011">
    <property type="protein sequence ID" value="MBA0779707.1"/>
    <property type="molecule type" value="Genomic_DNA"/>
</dbReference>
<evidence type="ECO:0000313" key="2">
    <source>
        <dbReference type="Proteomes" id="UP000593568"/>
    </source>
</evidence>
<organism evidence="1 2">
    <name type="scientific">Gossypium trilobum</name>
    <dbReference type="NCBI Taxonomy" id="34281"/>
    <lineage>
        <taxon>Eukaryota</taxon>
        <taxon>Viridiplantae</taxon>
        <taxon>Streptophyta</taxon>
        <taxon>Embryophyta</taxon>
        <taxon>Tracheophyta</taxon>
        <taxon>Spermatophyta</taxon>
        <taxon>Magnoliopsida</taxon>
        <taxon>eudicotyledons</taxon>
        <taxon>Gunneridae</taxon>
        <taxon>Pentapetalae</taxon>
        <taxon>rosids</taxon>
        <taxon>malvids</taxon>
        <taxon>Malvales</taxon>
        <taxon>Malvaceae</taxon>
        <taxon>Malvoideae</taxon>
        <taxon>Gossypium</taxon>
    </lineage>
</organism>
<gene>
    <name evidence="1" type="ORF">Gotri_003921</name>
</gene>
<dbReference type="PANTHER" id="PTHR46033">
    <property type="entry name" value="PROTEIN MAIN-LIKE 2"/>
    <property type="match status" value="1"/>
</dbReference>
<protein>
    <submittedName>
        <fullName evidence="1">Uncharacterized protein</fullName>
    </submittedName>
</protein>
<dbReference type="InterPro" id="IPR044824">
    <property type="entry name" value="MAIN-like"/>
</dbReference>
<dbReference type="Proteomes" id="UP000593568">
    <property type="component" value="Unassembled WGS sequence"/>
</dbReference>
<keyword evidence="2" id="KW-1185">Reference proteome</keyword>
<dbReference type="GO" id="GO:0010073">
    <property type="term" value="P:meristem maintenance"/>
    <property type="evidence" value="ECO:0007669"/>
    <property type="project" value="InterPro"/>
</dbReference>
<evidence type="ECO:0000313" key="1">
    <source>
        <dbReference type="EMBL" id="MBA0779707.1"/>
    </source>
</evidence>
<reference evidence="1 2" key="1">
    <citation type="journal article" date="2019" name="Genome Biol. Evol.">
        <title>Insights into the evolution of the New World diploid cottons (Gossypium, subgenus Houzingenia) based on genome sequencing.</title>
        <authorList>
            <person name="Grover C.E."/>
            <person name="Arick M.A. 2nd"/>
            <person name="Thrash A."/>
            <person name="Conover J.L."/>
            <person name="Sanders W.S."/>
            <person name="Peterson D.G."/>
            <person name="Frelichowski J.E."/>
            <person name="Scheffler J.A."/>
            <person name="Scheffler B.E."/>
            <person name="Wendel J.F."/>
        </authorList>
    </citation>
    <scope>NUCLEOTIDE SEQUENCE [LARGE SCALE GENOMIC DNA]</scope>
    <source>
        <strain evidence="1">8</strain>
        <tissue evidence="1">Leaf</tissue>
    </source>
</reference>
<comment type="caution">
    <text evidence="1">The sequence shown here is derived from an EMBL/GenBank/DDBJ whole genome shotgun (WGS) entry which is preliminary data.</text>
</comment>
<proteinExistence type="predicted"/>
<dbReference type="PANTHER" id="PTHR46033:SF8">
    <property type="entry name" value="PROTEIN MAINTENANCE OF MERISTEMS-LIKE"/>
    <property type="match status" value="1"/>
</dbReference>
<sequence>MCRATNLRSVSIGGCLLLLQSWAWWRLPFLRPKVTNPYMFSLVMRWNHGSSYMGLPEVLKDIRLLLDRQSKAENFAYQFEWMSYADIDVISYILSKRQQISPPPQDLKELHKVDMRRKDNINWSVQHENHIQAIEPSVSHIYYHRRRGVSKFGRRGHVDLHSKLGGDVVARQVRHPFQQKMRHYGFVISGSLPSRYIFCSIDVLCILHPCTDVNAKPRVRTFTDVPTATNTSTHSVVDDDVDVWYLSNILRI</sequence>
<dbReference type="AlphaFoldDB" id="A0A7J9F330"/>
<accession>A0A7J9F330</accession>
<name>A0A7J9F330_9ROSI</name>